<evidence type="ECO:0000256" key="3">
    <source>
        <dbReference type="ARBA" id="ARBA00023163"/>
    </source>
</evidence>
<dbReference type="SUPFAM" id="SSF48498">
    <property type="entry name" value="Tetracyclin repressor-like, C-terminal domain"/>
    <property type="match status" value="1"/>
</dbReference>
<dbReference type="InterPro" id="IPR011075">
    <property type="entry name" value="TetR_C"/>
</dbReference>
<dbReference type="SUPFAM" id="SSF46689">
    <property type="entry name" value="Homeodomain-like"/>
    <property type="match status" value="1"/>
</dbReference>
<protein>
    <submittedName>
        <fullName evidence="7">TetR/AcrR family transcriptional regulator</fullName>
    </submittedName>
</protein>
<gene>
    <name evidence="7" type="ORF">NDR86_11525</name>
</gene>
<proteinExistence type="predicted"/>
<dbReference type="InterPro" id="IPR001647">
    <property type="entry name" value="HTH_TetR"/>
</dbReference>
<sequence length="236" mass="25468">MSPTEDARRGPGRPRSDLARTAIMDAAWDLVQETPLADITVQAISERSGISKPTIYRWWPNRSAVVIEAAFDRFERMVPVDPHRADAEVRPAAEVLRELLGHLAAIMRGRPGRILADILAAGQSDPVVLTAFQDRALRPRHSEIRALFERGVAAGEFAADLDIDAAIDLALGPLYFRLLAQHQPLTDDACETLVDMTLRALRPTGGGVGASGPASDPGEASPRRRGAPPDPAVPQP</sequence>
<dbReference type="AlphaFoldDB" id="A0A9X2E4J6"/>
<dbReference type="EMBL" id="JAMRXG010000004">
    <property type="protein sequence ID" value="MCM6774104.1"/>
    <property type="molecule type" value="Genomic_DNA"/>
</dbReference>
<evidence type="ECO:0000313" key="7">
    <source>
        <dbReference type="EMBL" id="MCM6774104.1"/>
    </source>
</evidence>
<feature type="region of interest" description="Disordered" evidence="5">
    <location>
        <begin position="202"/>
        <end position="236"/>
    </location>
</feature>
<comment type="caution">
    <text evidence="7">The sequence shown here is derived from an EMBL/GenBank/DDBJ whole genome shotgun (WGS) entry which is preliminary data.</text>
</comment>
<dbReference type="InterPro" id="IPR036271">
    <property type="entry name" value="Tet_transcr_reg_TetR-rel_C_sf"/>
</dbReference>
<evidence type="ECO:0000256" key="5">
    <source>
        <dbReference type="SAM" id="MobiDB-lite"/>
    </source>
</evidence>
<keyword evidence="2 4" id="KW-0238">DNA-binding</keyword>
<organism evidence="7 8">
    <name type="scientific">Nocardia pulmonis</name>
    <dbReference type="NCBI Taxonomy" id="2951408"/>
    <lineage>
        <taxon>Bacteria</taxon>
        <taxon>Bacillati</taxon>
        <taxon>Actinomycetota</taxon>
        <taxon>Actinomycetes</taxon>
        <taxon>Mycobacteriales</taxon>
        <taxon>Nocardiaceae</taxon>
        <taxon>Nocardia</taxon>
    </lineage>
</organism>
<feature type="domain" description="HTH tetR-type" evidence="6">
    <location>
        <begin position="17"/>
        <end position="77"/>
    </location>
</feature>
<dbReference type="Gene3D" id="1.10.357.10">
    <property type="entry name" value="Tetracycline Repressor, domain 2"/>
    <property type="match status" value="1"/>
</dbReference>
<evidence type="ECO:0000256" key="1">
    <source>
        <dbReference type="ARBA" id="ARBA00023015"/>
    </source>
</evidence>
<dbReference type="Proteomes" id="UP001139157">
    <property type="component" value="Unassembled WGS sequence"/>
</dbReference>
<dbReference type="Gene3D" id="1.10.10.60">
    <property type="entry name" value="Homeodomain-like"/>
    <property type="match status" value="1"/>
</dbReference>
<keyword evidence="8" id="KW-1185">Reference proteome</keyword>
<reference evidence="7" key="1">
    <citation type="submission" date="2022-06" db="EMBL/GenBank/DDBJ databases">
        <title>Novel species in genus nocardia.</title>
        <authorList>
            <person name="Li F."/>
        </authorList>
    </citation>
    <scope>NUCLEOTIDE SEQUENCE</scope>
    <source>
        <strain evidence="7">CDC141</strain>
    </source>
</reference>
<dbReference type="PANTHER" id="PTHR30055">
    <property type="entry name" value="HTH-TYPE TRANSCRIPTIONAL REGULATOR RUTR"/>
    <property type="match status" value="1"/>
</dbReference>
<dbReference type="GO" id="GO:0000976">
    <property type="term" value="F:transcription cis-regulatory region binding"/>
    <property type="evidence" value="ECO:0007669"/>
    <property type="project" value="TreeGrafter"/>
</dbReference>
<name>A0A9X2E4J6_9NOCA</name>
<dbReference type="Pfam" id="PF00440">
    <property type="entry name" value="TetR_N"/>
    <property type="match status" value="1"/>
</dbReference>
<keyword evidence="1" id="KW-0805">Transcription regulation</keyword>
<evidence type="ECO:0000259" key="6">
    <source>
        <dbReference type="PROSITE" id="PS50977"/>
    </source>
</evidence>
<dbReference type="InterPro" id="IPR050109">
    <property type="entry name" value="HTH-type_TetR-like_transc_reg"/>
</dbReference>
<dbReference type="InterPro" id="IPR009057">
    <property type="entry name" value="Homeodomain-like_sf"/>
</dbReference>
<dbReference type="Pfam" id="PF16859">
    <property type="entry name" value="TetR_C_11"/>
    <property type="match status" value="1"/>
</dbReference>
<dbReference type="PROSITE" id="PS50977">
    <property type="entry name" value="HTH_TETR_2"/>
    <property type="match status" value="1"/>
</dbReference>
<dbReference type="GO" id="GO:0003700">
    <property type="term" value="F:DNA-binding transcription factor activity"/>
    <property type="evidence" value="ECO:0007669"/>
    <property type="project" value="TreeGrafter"/>
</dbReference>
<dbReference type="PANTHER" id="PTHR30055:SF148">
    <property type="entry name" value="TETR-FAMILY TRANSCRIPTIONAL REGULATOR"/>
    <property type="match status" value="1"/>
</dbReference>
<feature type="DNA-binding region" description="H-T-H motif" evidence="4">
    <location>
        <begin position="40"/>
        <end position="59"/>
    </location>
</feature>
<evidence type="ECO:0000256" key="2">
    <source>
        <dbReference type="ARBA" id="ARBA00023125"/>
    </source>
</evidence>
<evidence type="ECO:0000256" key="4">
    <source>
        <dbReference type="PROSITE-ProRule" id="PRU00335"/>
    </source>
</evidence>
<dbReference type="RefSeq" id="WP_251911422.1">
    <property type="nucleotide sequence ID" value="NZ_JAMRXG010000004.1"/>
</dbReference>
<accession>A0A9X2E4J6</accession>
<keyword evidence="3" id="KW-0804">Transcription</keyword>
<evidence type="ECO:0000313" key="8">
    <source>
        <dbReference type="Proteomes" id="UP001139157"/>
    </source>
</evidence>